<comment type="caution">
    <text evidence="6">The sequence shown here is derived from an EMBL/GenBank/DDBJ whole genome shotgun (WGS) entry which is preliminary data.</text>
</comment>
<comment type="subcellular location">
    <subcellularLocation>
        <location evidence="1">Membrane</location>
        <topology evidence="1">Single-pass type II membrane protein</topology>
    </subcellularLocation>
</comment>
<dbReference type="PANTHER" id="PTHR46671">
    <property type="entry name" value="PROTEIN CBG11221"/>
    <property type="match status" value="1"/>
</dbReference>
<dbReference type="GO" id="GO:0016020">
    <property type="term" value="C:membrane"/>
    <property type="evidence" value="ECO:0007669"/>
    <property type="project" value="UniProtKB-SubCell"/>
</dbReference>
<dbReference type="OrthoDB" id="2019572at2759"/>
<reference evidence="6" key="1">
    <citation type="submission" date="2022-11" db="EMBL/GenBank/DDBJ databases">
        <authorList>
            <person name="Kikuchi T."/>
        </authorList>
    </citation>
    <scope>NUCLEOTIDE SEQUENCE</scope>
    <source>
        <strain evidence="6">PS1010</strain>
    </source>
</reference>
<dbReference type="AlphaFoldDB" id="A0A9P1J0A9"/>
<evidence type="ECO:0000256" key="4">
    <source>
        <dbReference type="ARBA" id="ARBA00023136"/>
    </source>
</evidence>
<accession>A0A9P1J0A9</accession>
<proteinExistence type="predicted"/>
<keyword evidence="2" id="KW-0328">Glycosyltransferase</keyword>
<evidence type="ECO:0000256" key="2">
    <source>
        <dbReference type="ARBA" id="ARBA00022676"/>
    </source>
</evidence>
<name>A0A9P1J0A9_9PELO</name>
<keyword evidence="7" id="KW-1185">Reference proteome</keyword>
<dbReference type="Proteomes" id="UP001152747">
    <property type="component" value="Unassembled WGS sequence"/>
</dbReference>
<dbReference type="GO" id="GO:0016757">
    <property type="term" value="F:glycosyltransferase activity"/>
    <property type="evidence" value="ECO:0007669"/>
    <property type="project" value="UniProtKB-KW"/>
</dbReference>
<gene>
    <name evidence="6" type="ORF">CAMP_LOCUS16071</name>
</gene>
<protein>
    <submittedName>
        <fullName evidence="6">Uncharacterized protein</fullName>
    </submittedName>
</protein>
<evidence type="ECO:0000256" key="1">
    <source>
        <dbReference type="ARBA" id="ARBA00004606"/>
    </source>
</evidence>
<dbReference type="PANTHER" id="PTHR46671:SF2">
    <property type="entry name" value="GLYCOSYLATION RELATED"/>
    <property type="match status" value="1"/>
</dbReference>
<keyword evidence="3" id="KW-0808">Transferase</keyword>
<sequence>MDCKSISQRVFDGRSSTKHLKRPIAFIRNVFTGYAFQEMLLSSDYHPDNTYCYSVDKYSTTGIFENLQILSKCLPNVILNPTRYYFNSRGRFQSRAQFKCLEFSLNRTWRHALFLQNHDLVLKPADHLSEFSELLNDTSAMFFEDPHEGWYPKDADWTPAGLKLFKSEAEVSQAILHKPLRVWKGFNEIIVSRVFIESMFDKLNLEEIMNLFDQRKRQQSQNAGVPLNRQLSFSDASEQDDFSFGQDIQRDEQLFTERASQFYGVDEMLLQTLYRNYLGLEGQPTSNCTNFVPDTIIRWTDWTNRGTSGTFYEFCKSKLERHWICIMGVEYLADFMNTNFVIANKVLENYDVGPVICLKELFQKNEIKKRITRDDLQNYPQFREMEMKHFGTYEKDDFQCNK</sequence>
<evidence type="ECO:0000256" key="3">
    <source>
        <dbReference type="ARBA" id="ARBA00022679"/>
    </source>
</evidence>
<organism evidence="6 7">
    <name type="scientific">Caenorhabditis angaria</name>
    <dbReference type="NCBI Taxonomy" id="860376"/>
    <lineage>
        <taxon>Eukaryota</taxon>
        <taxon>Metazoa</taxon>
        <taxon>Ecdysozoa</taxon>
        <taxon>Nematoda</taxon>
        <taxon>Chromadorea</taxon>
        <taxon>Rhabditida</taxon>
        <taxon>Rhabditina</taxon>
        <taxon>Rhabditomorpha</taxon>
        <taxon>Rhabditoidea</taxon>
        <taxon>Rhabditidae</taxon>
        <taxon>Peloderinae</taxon>
        <taxon>Caenorhabditis</taxon>
    </lineage>
</organism>
<keyword evidence="4" id="KW-0472">Membrane</keyword>
<keyword evidence="5" id="KW-0325">Glycoprotein</keyword>
<dbReference type="Pfam" id="PF02485">
    <property type="entry name" value="Branch"/>
    <property type="match status" value="1"/>
</dbReference>
<evidence type="ECO:0000313" key="7">
    <source>
        <dbReference type="Proteomes" id="UP001152747"/>
    </source>
</evidence>
<evidence type="ECO:0000256" key="5">
    <source>
        <dbReference type="ARBA" id="ARBA00023180"/>
    </source>
</evidence>
<dbReference type="EMBL" id="CANHGI010000005">
    <property type="protein sequence ID" value="CAI5453434.1"/>
    <property type="molecule type" value="Genomic_DNA"/>
</dbReference>
<dbReference type="InterPro" id="IPR003406">
    <property type="entry name" value="Glyco_trans_14"/>
</dbReference>
<evidence type="ECO:0000313" key="6">
    <source>
        <dbReference type="EMBL" id="CAI5453434.1"/>
    </source>
</evidence>